<feature type="transmembrane region" description="Helical" evidence="9">
    <location>
        <begin position="245"/>
        <end position="264"/>
    </location>
</feature>
<dbReference type="PROSITE" id="PS50922">
    <property type="entry name" value="TLC"/>
    <property type="match status" value="1"/>
</dbReference>
<sequence length="352" mass="40898">MSVTQERPFASIQRWFWNEDAWLPPGVGWKDVQEPDFVGYPAFGDIAGALYFSVVFLLVRRLFERYVARPLAVKFTKAPVAKRRSAKDILSNGTAATSRDVDVVCVKGAPSNICKKTVIHKFSESAWRCLYYLLVQIYGLYTLWDKPWFWETAHCWYGYPFQPIDHEVRIYYMTELSFYSSLVLSQFLDVIRKDFWIMFIHHITTILLLAFSWSSNFVRIGSLVLLCHDAADFWMEASKMTRYCGWNTLCNMLFSVFLVVWLITRIGIYPFRIIYSTTIEAPALVSFFAAYYTFNSLLLVLLALQLIWTYLILRIAVNTFRSGEMNDVRSDDEEEEEKEEEEAKGAAPTKAS</sequence>
<dbReference type="InterPro" id="IPR006634">
    <property type="entry name" value="TLC-dom"/>
</dbReference>
<evidence type="ECO:0000313" key="13">
    <source>
        <dbReference type="WBParaSite" id="TMUE_2000008546.2"/>
    </source>
</evidence>
<comment type="subcellular location">
    <subcellularLocation>
        <location evidence="1">Membrane</location>
        <topology evidence="1">Multi-pass membrane protein</topology>
    </subcellularLocation>
</comment>
<reference evidence="12" key="3">
    <citation type="submission" date="2019-12" db="UniProtKB">
        <authorList>
            <consortium name="WormBaseParasite"/>
        </authorList>
    </citation>
    <scope>IDENTIFICATION</scope>
</reference>
<feature type="compositionally biased region" description="Acidic residues" evidence="8">
    <location>
        <begin position="330"/>
        <end position="342"/>
    </location>
</feature>
<evidence type="ECO:0000256" key="8">
    <source>
        <dbReference type="SAM" id="MobiDB-lite"/>
    </source>
</evidence>
<evidence type="ECO:0000313" key="12">
    <source>
        <dbReference type="WBParaSite" id="TMUE_2000008546.1"/>
    </source>
</evidence>
<dbReference type="PANTHER" id="PTHR12560">
    <property type="entry name" value="LONGEVITY ASSURANCE FACTOR 1 LAG1"/>
    <property type="match status" value="1"/>
</dbReference>
<evidence type="ECO:0000256" key="4">
    <source>
        <dbReference type="ARBA" id="ARBA00022692"/>
    </source>
</evidence>
<evidence type="ECO:0000256" key="9">
    <source>
        <dbReference type="SAM" id="Phobius"/>
    </source>
</evidence>
<feature type="transmembrane region" description="Helical" evidence="9">
    <location>
        <begin position="37"/>
        <end position="59"/>
    </location>
</feature>
<comment type="pathway">
    <text evidence="3">Sphingolipid metabolism.</text>
</comment>
<evidence type="ECO:0000256" key="7">
    <source>
        <dbReference type="PROSITE-ProRule" id="PRU00205"/>
    </source>
</evidence>
<proteinExistence type="predicted"/>
<evidence type="ECO:0000256" key="5">
    <source>
        <dbReference type="ARBA" id="ARBA00022989"/>
    </source>
</evidence>
<dbReference type="SMART" id="SM00724">
    <property type="entry name" value="TLC"/>
    <property type="match status" value="1"/>
</dbReference>
<accession>A0A5S6QMH9</accession>
<feature type="transmembrane region" description="Helical" evidence="9">
    <location>
        <begin position="125"/>
        <end position="144"/>
    </location>
</feature>
<evidence type="ECO:0000313" key="11">
    <source>
        <dbReference type="Proteomes" id="UP000046395"/>
    </source>
</evidence>
<name>A0A5S6QMH9_TRIMR</name>
<reference evidence="11" key="1">
    <citation type="submission" date="2013-11" db="EMBL/GenBank/DDBJ databases">
        <authorList>
            <person name="Aslett M."/>
        </authorList>
    </citation>
    <scope>NUCLEOTIDE SEQUENCE [LARGE SCALE GENOMIC DNA]</scope>
    <source>
        <strain evidence="11">Edinburgh</strain>
    </source>
</reference>
<evidence type="ECO:0000256" key="3">
    <source>
        <dbReference type="ARBA" id="ARBA00004991"/>
    </source>
</evidence>
<dbReference type="InterPro" id="IPR016439">
    <property type="entry name" value="Lag1/Lac1-like"/>
</dbReference>
<dbReference type="STRING" id="70415.A0A5S6QMH9"/>
<dbReference type="WBParaSite" id="TMUE_2000008546.2">
    <property type="protein sequence ID" value="TMUE_2000008546.2"/>
    <property type="gene ID" value="WBGene00292621"/>
</dbReference>
<evidence type="ECO:0000259" key="10">
    <source>
        <dbReference type="PROSITE" id="PS50922"/>
    </source>
</evidence>
<protein>
    <submittedName>
        <fullName evidence="12 13">TLC domain-containing protein</fullName>
    </submittedName>
</protein>
<organism evidence="11 12">
    <name type="scientific">Trichuris muris</name>
    <name type="common">Mouse whipworm</name>
    <dbReference type="NCBI Taxonomy" id="70415"/>
    <lineage>
        <taxon>Eukaryota</taxon>
        <taxon>Metazoa</taxon>
        <taxon>Ecdysozoa</taxon>
        <taxon>Nematoda</taxon>
        <taxon>Enoplea</taxon>
        <taxon>Dorylaimia</taxon>
        <taxon>Trichinellida</taxon>
        <taxon>Trichuridae</taxon>
        <taxon>Trichuris</taxon>
    </lineage>
</organism>
<dbReference type="WBParaSite" id="TMUE_2000008546.1">
    <property type="protein sequence ID" value="TMUE_2000008546.1"/>
    <property type="gene ID" value="WBGene00292621"/>
</dbReference>
<dbReference type="GO" id="GO:0016020">
    <property type="term" value="C:membrane"/>
    <property type="evidence" value="ECO:0007669"/>
    <property type="project" value="UniProtKB-SubCell"/>
</dbReference>
<keyword evidence="6 7" id="KW-0472">Membrane</keyword>
<dbReference type="GO" id="GO:0046513">
    <property type="term" value="P:ceramide biosynthetic process"/>
    <property type="evidence" value="ECO:0007669"/>
    <property type="project" value="InterPro"/>
</dbReference>
<keyword evidence="11" id="KW-1185">Reference proteome</keyword>
<feature type="region of interest" description="Disordered" evidence="8">
    <location>
        <begin position="326"/>
        <end position="352"/>
    </location>
</feature>
<dbReference type="PIRSF" id="PIRSF005225">
    <property type="entry name" value="LAG1_LAC1"/>
    <property type="match status" value="1"/>
</dbReference>
<dbReference type="Proteomes" id="UP000046395">
    <property type="component" value="Unassembled WGS sequence"/>
</dbReference>
<keyword evidence="4 7" id="KW-0812">Transmembrane</keyword>
<evidence type="ECO:0000256" key="2">
    <source>
        <dbReference type="ARBA" id="ARBA00004760"/>
    </source>
</evidence>
<comment type="pathway">
    <text evidence="2">Lipid metabolism; sphingolipid metabolism.</text>
</comment>
<feature type="transmembrane region" description="Helical" evidence="9">
    <location>
        <begin position="195"/>
        <end position="213"/>
    </location>
</feature>
<dbReference type="UniPathway" id="UPA00222"/>
<dbReference type="PANTHER" id="PTHR12560:SF0">
    <property type="entry name" value="LD18904P"/>
    <property type="match status" value="1"/>
</dbReference>
<dbReference type="AlphaFoldDB" id="A0A5S6QMH9"/>
<dbReference type="Pfam" id="PF03798">
    <property type="entry name" value="TRAM_LAG1_CLN8"/>
    <property type="match status" value="1"/>
</dbReference>
<reference evidence="11" key="2">
    <citation type="submission" date="2014-03" db="EMBL/GenBank/DDBJ databases">
        <title>The whipworm genome and dual-species transcriptomics of an intimate host-pathogen interaction.</title>
        <authorList>
            <person name="Foth B.J."/>
            <person name="Tsai I.J."/>
            <person name="Reid A.J."/>
            <person name="Bancroft A.J."/>
            <person name="Nichol S."/>
            <person name="Tracey A."/>
            <person name="Holroyd N."/>
            <person name="Cotton J.A."/>
            <person name="Stanley E.J."/>
            <person name="Zarowiecki M."/>
            <person name="Liu J.Z."/>
            <person name="Huckvale T."/>
            <person name="Cooper P.J."/>
            <person name="Grencis R.K."/>
            <person name="Berriman M."/>
        </authorList>
    </citation>
    <scope>NUCLEOTIDE SEQUENCE [LARGE SCALE GENOMIC DNA]</scope>
    <source>
        <strain evidence="11">Edinburgh</strain>
    </source>
</reference>
<evidence type="ECO:0000256" key="1">
    <source>
        <dbReference type="ARBA" id="ARBA00004141"/>
    </source>
</evidence>
<dbReference type="GO" id="GO:0050291">
    <property type="term" value="F:sphingosine N-acyltransferase activity"/>
    <property type="evidence" value="ECO:0007669"/>
    <property type="project" value="InterPro"/>
</dbReference>
<keyword evidence="5 9" id="KW-1133">Transmembrane helix</keyword>
<evidence type="ECO:0000256" key="6">
    <source>
        <dbReference type="ARBA" id="ARBA00023136"/>
    </source>
</evidence>
<feature type="domain" description="TLC" evidence="10">
    <location>
        <begin position="120"/>
        <end position="321"/>
    </location>
</feature>
<feature type="transmembrane region" description="Helical" evidence="9">
    <location>
        <begin position="298"/>
        <end position="317"/>
    </location>
</feature>